<evidence type="ECO:0000313" key="16">
    <source>
        <dbReference type="WBParaSite" id="ECPE_0000815901-mRNA-1"/>
    </source>
</evidence>
<comment type="subcellular location">
    <subcellularLocation>
        <location evidence="1">Nucleus</location>
    </subcellularLocation>
</comment>
<dbReference type="Gene3D" id="1.10.10.10">
    <property type="entry name" value="Winged helix-like DNA-binding domain superfamily/Winged helix DNA-binding domain"/>
    <property type="match status" value="1"/>
</dbReference>
<dbReference type="OrthoDB" id="787137at2759"/>
<keyword evidence="10" id="KW-0539">Nucleus</keyword>
<accession>A0A183AMF2</accession>
<evidence type="ECO:0000256" key="6">
    <source>
        <dbReference type="ARBA" id="ARBA00022771"/>
    </source>
</evidence>
<keyword evidence="15" id="KW-1185">Reference proteome</keyword>
<dbReference type="PANTHER" id="PTHR10615:SF217">
    <property type="entry name" value="HISTONE ACETYLTRANSFERASE"/>
    <property type="match status" value="1"/>
</dbReference>
<dbReference type="EMBL" id="UZAN01045559">
    <property type="protein sequence ID" value="VDP82837.1"/>
    <property type="molecule type" value="Genomic_DNA"/>
</dbReference>
<evidence type="ECO:0000256" key="5">
    <source>
        <dbReference type="ARBA" id="ARBA00022723"/>
    </source>
</evidence>
<dbReference type="AlphaFoldDB" id="A0A183AMF2"/>
<dbReference type="GO" id="GO:0003682">
    <property type="term" value="F:chromatin binding"/>
    <property type="evidence" value="ECO:0007669"/>
    <property type="project" value="TreeGrafter"/>
</dbReference>
<sequence length="240" mass="26812">MGAHSSFTLLVLLCRSSLSCCVQEKCPFRFPPGNEIYRCGNVSVFEVDGYTSRLYCQQLCLLAKLFLDHKTLYYDVEPFLFYVAALREDDCFHLVGYFSKEKQSAQKYNLSCIAVLPPYQKLAYGRFLIDFSFLLSRIEGQPGSPEKPLSELGRLSYESYWRSKVLPYILLSLSDKPTTDVTGTSVLTNGGPGRDADRLDFTECVVTIHQITAATGIDPHDVAATIQQLATSVELGTDGR</sequence>
<dbReference type="PANTHER" id="PTHR10615">
    <property type="entry name" value="HISTONE ACETYLTRANSFERASE"/>
    <property type="match status" value="1"/>
</dbReference>
<dbReference type="SUPFAM" id="SSF55729">
    <property type="entry name" value="Acyl-CoA N-acyltransferases (Nat)"/>
    <property type="match status" value="1"/>
</dbReference>
<evidence type="ECO:0000313" key="14">
    <source>
        <dbReference type="EMBL" id="VDP82837.1"/>
    </source>
</evidence>
<evidence type="ECO:0000259" key="13">
    <source>
        <dbReference type="PROSITE" id="PS51726"/>
    </source>
</evidence>
<name>A0A183AMF2_9TREM</name>
<keyword evidence="12" id="KW-0732">Signal</keyword>
<organism evidence="16">
    <name type="scientific">Echinostoma caproni</name>
    <dbReference type="NCBI Taxonomy" id="27848"/>
    <lineage>
        <taxon>Eukaryota</taxon>
        <taxon>Metazoa</taxon>
        <taxon>Spiralia</taxon>
        <taxon>Lophotrochozoa</taxon>
        <taxon>Platyhelminthes</taxon>
        <taxon>Trematoda</taxon>
        <taxon>Digenea</taxon>
        <taxon>Plagiorchiida</taxon>
        <taxon>Echinostomata</taxon>
        <taxon>Echinostomatoidea</taxon>
        <taxon>Echinostomatidae</taxon>
        <taxon>Echinostoma</taxon>
    </lineage>
</organism>
<reference evidence="14 15" key="2">
    <citation type="submission" date="2018-11" db="EMBL/GenBank/DDBJ databases">
        <authorList>
            <consortium name="Pathogen Informatics"/>
        </authorList>
    </citation>
    <scope>NUCLEOTIDE SEQUENCE [LARGE SCALE GENOMIC DNA]</scope>
    <source>
        <strain evidence="14 15">Egypt</strain>
    </source>
</reference>
<evidence type="ECO:0000256" key="1">
    <source>
        <dbReference type="ARBA" id="ARBA00004123"/>
    </source>
</evidence>
<protein>
    <recommendedName>
        <fullName evidence="3">histone acetyltransferase</fullName>
        <ecNumber evidence="3">2.3.1.48</ecNumber>
    </recommendedName>
</protein>
<dbReference type="GO" id="GO:0003712">
    <property type="term" value="F:transcription coregulator activity"/>
    <property type="evidence" value="ECO:0007669"/>
    <property type="project" value="TreeGrafter"/>
</dbReference>
<dbReference type="Proteomes" id="UP000272942">
    <property type="component" value="Unassembled WGS sequence"/>
</dbReference>
<dbReference type="EC" id="2.3.1.48" evidence="3"/>
<reference evidence="16" key="1">
    <citation type="submission" date="2016-06" db="UniProtKB">
        <authorList>
            <consortium name="WormBaseParasite"/>
        </authorList>
    </citation>
    <scope>IDENTIFICATION</scope>
</reference>
<evidence type="ECO:0000256" key="10">
    <source>
        <dbReference type="ARBA" id="ARBA00023242"/>
    </source>
</evidence>
<dbReference type="InterPro" id="IPR050603">
    <property type="entry name" value="MYST_HAT"/>
</dbReference>
<dbReference type="WBParaSite" id="ECPE_0000815901-mRNA-1">
    <property type="protein sequence ID" value="ECPE_0000815901-mRNA-1"/>
    <property type="gene ID" value="ECPE_0000815901"/>
</dbReference>
<dbReference type="InterPro" id="IPR036388">
    <property type="entry name" value="WH-like_DNA-bd_sf"/>
</dbReference>
<proteinExistence type="inferred from homology"/>
<dbReference type="Gene3D" id="3.40.630.30">
    <property type="match status" value="1"/>
</dbReference>
<keyword evidence="5" id="KW-0479">Metal-binding</keyword>
<evidence type="ECO:0000256" key="12">
    <source>
        <dbReference type="SAM" id="SignalP"/>
    </source>
</evidence>
<evidence type="ECO:0000256" key="11">
    <source>
        <dbReference type="PIRSR" id="PIRSR602717-51"/>
    </source>
</evidence>
<dbReference type="InterPro" id="IPR002717">
    <property type="entry name" value="HAT_MYST-type"/>
</dbReference>
<dbReference type="InterPro" id="IPR016181">
    <property type="entry name" value="Acyl_CoA_acyltransferase"/>
</dbReference>
<dbReference type="GO" id="GO:0010484">
    <property type="term" value="F:histone H3 acetyltransferase activity"/>
    <property type="evidence" value="ECO:0007669"/>
    <property type="project" value="TreeGrafter"/>
</dbReference>
<dbReference type="PROSITE" id="PS51726">
    <property type="entry name" value="MYST_HAT"/>
    <property type="match status" value="1"/>
</dbReference>
<dbReference type="Pfam" id="PF01853">
    <property type="entry name" value="MOZ_SAS"/>
    <property type="match status" value="1"/>
</dbReference>
<evidence type="ECO:0000256" key="2">
    <source>
        <dbReference type="ARBA" id="ARBA00010107"/>
    </source>
</evidence>
<evidence type="ECO:0000256" key="3">
    <source>
        <dbReference type="ARBA" id="ARBA00013184"/>
    </source>
</evidence>
<feature type="signal peptide" evidence="12">
    <location>
        <begin position="1"/>
        <end position="19"/>
    </location>
</feature>
<dbReference type="GO" id="GO:0006357">
    <property type="term" value="P:regulation of transcription by RNA polymerase II"/>
    <property type="evidence" value="ECO:0007669"/>
    <property type="project" value="TreeGrafter"/>
</dbReference>
<gene>
    <name evidence="14" type="ORF">ECPE_LOCUS8137</name>
</gene>
<evidence type="ECO:0000313" key="15">
    <source>
        <dbReference type="Proteomes" id="UP000272942"/>
    </source>
</evidence>
<evidence type="ECO:0000256" key="9">
    <source>
        <dbReference type="ARBA" id="ARBA00022990"/>
    </source>
</evidence>
<evidence type="ECO:0000256" key="7">
    <source>
        <dbReference type="ARBA" id="ARBA00022833"/>
    </source>
</evidence>
<dbReference type="GO" id="GO:0000785">
    <property type="term" value="C:chromatin"/>
    <property type="evidence" value="ECO:0007669"/>
    <property type="project" value="TreeGrafter"/>
</dbReference>
<dbReference type="GO" id="GO:0008270">
    <property type="term" value="F:zinc ion binding"/>
    <property type="evidence" value="ECO:0007669"/>
    <property type="project" value="UniProtKB-KW"/>
</dbReference>
<feature type="active site" description="Proton donor/acceptor" evidence="11">
    <location>
        <position position="146"/>
    </location>
</feature>
<keyword evidence="9" id="KW-0007">Acetylation</keyword>
<keyword evidence="8" id="KW-0156">Chromatin regulator</keyword>
<feature type="domain" description="MYST-type HAT" evidence="13">
    <location>
        <begin position="1"/>
        <end position="240"/>
    </location>
</feature>
<dbReference type="GO" id="GO:0005634">
    <property type="term" value="C:nucleus"/>
    <property type="evidence" value="ECO:0007669"/>
    <property type="project" value="UniProtKB-SubCell"/>
</dbReference>
<comment type="similarity">
    <text evidence="2">Belongs to the MYST (SAS/MOZ) family.</text>
</comment>
<dbReference type="FunFam" id="3.40.630.30:FF:000001">
    <property type="entry name" value="Histone acetyltransferase"/>
    <property type="match status" value="1"/>
</dbReference>
<keyword evidence="6" id="KW-0863">Zinc-finger</keyword>
<evidence type="ECO:0000256" key="4">
    <source>
        <dbReference type="ARBA" id="ARBA00022679"/>
    </source>
</evidence>
<evidence type="ECO:0000256" key="8">
    <source>
        <dbReference type="ARBA" id="ARBA00022853"/>
    </source>
</evidence>
<keyword evidence="4" id="KW-0808">Transferase</keyword>
<feature type="chain" id="PRO_5043138116" description="histone acetyltransferase" evidence="12">
    <location>
        <begin position="20"/>
        <end position="240"/>
    </location>
</feature>
<keyword evidence="7" id="KW-0862">Zinc</keyword>